<evidence type="ECO:0000256" key="1">
    <source>
        <dbReference type="SAM" id="MobiDB-lite"/>
    </source>
</evidence>
<accession>A0A5P9K199</accession>
<name>A0A5P9K199_9HYPH</name>
<dbReference type="RefSeq" id="WP_152587449.1">
    <property type="nucleotide sequence ID" value="NZ_CP045423.1"/>
</dbReference>
<evidence type="ECO:0000313" key="3">
    <source>
        <dbReference type="Proteomes" id="UP000325614"/>
    </source>
</evidence>
<dbReference type="AlphaFoldDB" id="A0A5P9K199"/>
<dbReference type="Proteomes" id="UP000325614">
    <property type="component" value="Chromosome"/>
</dbReference>
<feature type="compositionally biased region" description="Polar residues" evidence="1">
    <location>
        <begin position="37"/>
        <end position="49"/>
    </location>
</feature>
<dbReference type="KEGG" id="mico:GDR74_17215"/>
<feature type="compositionally biased region" description="Basic and acidic residues" evidence="1">
    <location>
        <begin position="1"/>
        <end position="18"/>
    </location>
</feature>
<organism evidence="2 3">
    <name type="scientific">Microvirga thermotolerans</name>
    <dbReference type="NCBI Taxonomy" id="2651334"/>
    <lineage>
        <taxon>Bacteria</taxon>
        <taxon>Pseudomonadati</taxon>
        <taxon>Pseudomonadota</taxon>
        <taxon>Alphaproteobacteria</taxon>
        <taxon>Hyphomicrobiales</taxon>
        <taxon>Methylobacteriaceae</taxon>
        <taxon>Microvirga</taxon>
    </lineage>
</organism>
<gene>
    <name evidence="2" type="ORF">GDR74_17215</name>
</gene>
<keyword evidence="3" id="KW-1185">Reference proteome</keyword>
<dbReference type="EMBL" id="CP045423">
    <property type="protein sequence ID" value="QFU17818.1"/>
    <property type="molecule type" value="Genomic_DNA"/>
</dbReference>
<reference evidence="2 3" key="1">
    <citation type="submission" date="2019-10" db="EMBL/GenBank/DDBJ databases">
        <title>Isolation, Identification of Microvirga thermotolerans HR1, a novel thermophilic bacterium and Comparative Genomics of the genus Microvirga.</title>
        <authorList>
            <person name="Li J."/>
            <person name="Zhang W."/>
            <person name="Lin M."/>
            <person name="Wang J."/>
        </authorList>
    </citation>
    <scope>NUCLEOTIDE SEQUENCE [LARGE SCALE GENOMIC DNA]</scope>
    <source>
        <strain evidence="2 3">HR1</strain>
    </source>
</reference>
<proteinExistence type="predicted"/>
<sequence>MTRDPRSDAEKARADLARNSELGMAVPESQMERRPSVTPQTFGDTTQKANDFVAQEGMQAGGPERDDGDSTGTGTIPPSGRVPVWPDKAEDGDKPSSASDEDVLSRAKE</sequence>
<evidence type="ECO:0000313" key="2">
    <source>
        <dbReference type="EMBL" id="QFU17818.1"/>
    </source>
</evidence>
<feature type="region of interest" description="Disordered" evidence="1">
    <location>
        <begin position="1"/>
        <end position="109"/>
    </location>
</feature>
<protein>
    <submittedName>
        <fullName evidence="2">Uncharacterized protein</fullName>
    </submittedName>
</protein>